<proteinExistence type="predicted"/>
<protein>
    <submittedName>
        <fullName evidence="2">HET-domain-containing protein</fullName>
    </submittedName>
</protein>
<dbReference type="PANTHER" id="PTHR33112:SF12">
    <property type="entry name" value="HETEROKARYON INCOMPATIBILITY DOMAIN-CONTAINING PROTEIN"/>
    <property type="match status" value="1"/>
</dbReference>
<dbReference type="OrthoDB" id="2958217at2759"/>
<dbReference type="PANTHER" id="PTHR33112">
    <property type="entry name" value="DOMAIN PROTEIN, PUTATIVE-RELATED"/>
    <property type="match status" value="1"/>
</dbReference>
<organism evidence="2 3">
    <name type="scientific">Rhizodiscina lignyota</name>
    <dbReference type="NCBI Taxonomy" id="1504668"/>
    <lineage>
        <taxon>Eukaryota</taxon>
        <taxon>Fungi</taxon>
        <taxon>Dikarya</taxon>
        <taxon>Ascomycota</taxon>
        <taxon>Pezizomycotina</taxon>
        <taxon>Dothideomycetes</taxon>
        <taxon>Pleosporomycetidae</taxon>
        <taxon>Aulographales</taxon>
        <taxon>Rhizodiscinaceae</taxon>
        <taxon>Rhizodiscina</taxon>
    </lineage>
</organism>
<dbReference type="EMBL" id="ML978123">
    <property type="protein sequence ID" value="KAF2102269.1"/>
    <property type="molecule type" value="Genomic_DNA"/>
</dbReference>
<evidence type="ECO:0000313" key="3">
    <source>
        <dbReference type="Proteomes" id="UP000799772"/>
    </source>
</evidence>
<evidence type="ECO:0000259" key="1">
    <source>
        <dbReference type="Pfam" id="PF06985"/>
    </source>
</evidence>
<dbReference type="Pfam" id="PF06985">
    <property type="entry name" value="HET"/>
    <property type="match status" value="1"/>
</dbReference>
<dbReference type="Proteomes" id="UP000799772">
    <property type="component" value="Unassembled WGS sequence"/>
</dbReference>
<dbReference type="AlphaFoldDB" id="A0A9P4IJH8"/>
<keyword evidence="3" id="KW-1185">Reference proteome</keyword>
<evidence type="ECO:0000313" key="2">
    <source>
        <dbReference type="EMBL" id="KAF2102269.1"/>
    </source>
</evidence>
<dbReference type="InterPro" id="IPR010730">
    <property type="entry name" value="HET"/>
</dbReference>
<accession>A0A9P4IJH8</accession>
<feature type="domain" description="Heterokaryon incompatibility" evidence="1">
    <location>
        <begin position="114"/>
        <end position="259"/>
    </location>
</feature>
<sequence length="631" mass="71237">MICADDDHIGVVVDPHRDLHHRKVVGTIARKFKPDATSIAPTSTAFTSEDKFNCGGREVQPEADINLIKDWLRFCNTWHHECRQPIYEVAGKPKFRLIDVQEQRVVWAASGQDYVTLSYVWGQSTMPLLTRDVVSKYSSINGLKACNMPRTISDAIHLVKLLGERYLWVDTLCIVQDDDEDKEDQLPLMGYIYSHAIFLIVAAAGSDAHAGLPGLQGTKRNISQRIETIDGAQFITAQPELKHMLENSVWNIRGWTFQEMVLSRRSIIFTEAQISWICQAESWREGIKTESSVFMRVRDRDNSPLTPFVRTSESENWSSVSPCRTSVYCQQAQLFSGRNFKVESDVIWAFMGILHFLTSLFPGGFIWGIPYESIDAALLWSEDTFCHNVHSRYAQHTMLRKGSLYGLPYPSWSWLSSKISVKFMDLCGDTIHSEVTWHEPFKLGDEASEEFLKSVYPLADSTNDKHWQELVVRPIETSETQAIDYGLLHFTALTAKLTLRPSQPTTHVLGSNDSLPLGADTPWATIYASNGDSIGETMAPLILFNEDSERVGEFVLLSSTVVDEADEACRETAAGLDHGKIIHVHGCSHIESRNVMLIEWSGQIAYRRGLSSVRKEDWAKVETQQKTIILG</sequence>
<reference evidence="2" key="1">
    <citation type="journal article" date="2020" name="Stud. Mycol.">
        <title>101 Dothideomycetes genomes: a test case for predicting lifestyles and emergence of pathogens.</title>
        <authorList>
            <person name="Haridas S."/>
            <person name="Albert R."/>
            <person name="Binder M."/>
            <person name="Bloem J."/>
            <person name="Labutti K."/>
            <person name="Salamov A."/>
            <person name="Andreopoulos B."/>
            <person name="Baker S."/>
            <person name="Barry K."/>
            <person name="Bills G."/>
            <person name="Bluhm B."/>
            <person name="Cannon C."/>
            <person name="Castanera R."/>
            <person name="Culley D."/>
            <person name="Daum C."/>
            <person name="Ezra D."/>
            <person name="Gonzalez J."/>
            <person name="Henrissat B."/>
            <person name="Kuo A."/>
            <person name="Liang C."/>
            <person name="Lipzen A."/>
            <person name="Lutzoni F."/>
            <person name="Magnuson J."/>
            <person name="Mondo S."/>
            <person name="Nolan M."/>
            <person name="Ohm R."/>
            <person name="Pangilinan J."/>
            <person name="Park H.-J."/>
            <person name="Ramirez L."/>
            <person name="Alfaro M."/>
            <person name="Sun H."/>
            <person name="Tritt A."/>
            <person name="Yoshinaga Y."/>
            <person name="Zwiers L.-H."/>
            <person name="Turgeon B."/>
            <person name="Goodwin S."/>
            <person name="Spatafora J."/>
            <person name="Crous P."/>
            <person name="Grigoriev I."/>
        </authorList>
    </citation>
    <scope>NUCLEOTIDE SEQUENCE</scope>
    <source>
        <strain evidence="2">CBS 133067</strain>
    </source>
</reference>
<name>A0A9P4IJH8_9PEZI</name>
<gene>
    <name evidence="2" type="ORF">NA57DRAFT_34542</name>
</gene>
<comment type="caution">
    <text evidence="2">The sequence shown here is derived from an EMBL/GenBank/DDBJ whole genome shotgun (WGS) entry which is preliminary data.</text>
</comment>